<feature type="region of interest" description="Disordered" evidence="1">
    <location>
        <begin position="207"/>
        <end position="262"/>
    </location>
</feature>
<feature type="compositionally biased region" description="Low complexity" evidence="1">
    <location>
        <begin position="29"/>
        <end position="39"/>
    </location>
</feature>
<dbReference type="EMBL" id="BAAAYK010000038">
    <property type="protein sequence ID" value="GAA3356006.1"/>
    <property type="molecule type" value="Genomic_DNA"/>
</dbReference>
<dbReference type="RefSeq" id="WP_258347949.1">
    <property type="nucleotide sequence ID" value="NZ_BAAAYK010000038.1"/>
</dbReference>
<feature type="compositionally biased region" description="Low complexity" evidence="1">
    <location>
        <begin position="241"/>
        <end position="254"/>
    </location>
</feature>
<evidence type="ECO:0000256" key="1">
    <source>
        <dbReference type="SAM" id="MobiDB-lite"/>
    </source>
</evidence>
<reference evidence="4" key="1">
    <citation type="journal article" date="2019" name="Int. J. Syst. Evol. Microbiol.">
        <title>The Global Catalogue of Microorganisms (GCM) 10K type strain sequencing project: providing services to taxonomists for standard genome sequencing and annotation.</title>
        <authorList>
            <consortium name="The Broad Institute Genomics Platform"/>
            <consortium name="The Broad Institute Genome Sequencing Center for Infectious Disease"/>
            <person name="Wu L."/>
            <person name="Ma J."/>
        </authorList>
    </citation>
    <scope>NUCLEOTIDE SEQUENCE [LARGE SCALE GENOMIC DNA]</scope>
    <source>
        <strain evidence="4">JCM 9687</strain>
    </source>
</reference>
<accession>A0ABP6RN13</accession>
<evidence type="ECO:0000313" key="3">
    <source>
        <dbReference type="EMBL" id="GAA3356006.1"/>
    </source>
</evidence>
<keyword evidence="4" id="KW-1185">Reference proteome</keyword>
<protein>
    <recommendedName>
        <fullName evidence="5">Cell division protein FtsL</fullName>
    </recommendedName>
</protein>
<evidence type="ECO:0000313" key="4">
    <source>
        <dbReference type="Proteomes" id="UP001500483"/>
    </source>
</evidence>
<keyword evidence="2" id="KW-1133">Transmembrane helix</keyword>
<feature type="region of interest" description="Disordered" evidence="1">
    <location>
        <begin position="1"/>
        <end position="93"/>
    </location>
</feature>
<feature type="compositionally biased region" description="Pro residues" evidence="1">
    <location>
        <begin position="214"/>
        <end position="225"/>
    </location>
</feature>
<dbReference type="Proteomes" id="UP001500483">
    <property type="component" value="Unassembled WGS sequence"/>
</dbReference>
<evidence type="ECO:0000256" key="2">
    <source>
        <dbReference type="SAM" id="Phobius"/>
    </source>
</evidence>
<name>A0ABP6RN13_9PSEU</name>
<evidence type="ECO:0008006" key="5">
    <source>
        <dbReference type="Google" id="ProtNLM"/>
    </source>
</evidence>
<sequence length="262" mass="27898">MTAPARAKTSASRTGSAAKKKEPAKRKAASTTATAPQTKTQKKTPAKARGRSAAAERAYARREERRDRTSRETAERRPRRQRQAAEQRQPRQWRLAAVRPRARQLQAKVATSRVPLVVAVMAVLGVGLVATLSLSIAAVGGSYQLQQVEQEVTALNEHREQLLREVSNIDSTPALQRKATELGMVPPPGPPAHLVVNPDGTIRVVGEPQQASAPPAPPAPKPPAPADAQQPPAAPNPPVEQGAPQPDPAQRQAATIPAVEGD</sequence>
<organism evidence="3 4">
    <name type="scientific">Saccharopolyspora gregorii</name>
    <dbReference type="NCBI Taxonomy" id="33914"/>
    <lineage>
        <taxon>Bacteria</taxon>
        <taxon>Bacillati</taxon>
        <taxon>Actinomycetota</taxon>
        <taxon>Actinomycetes</taxon>
        <taxon>Pseudonocardiales</taxon>
        <taxon>Pseudonocardiaceae</taxon>
        <taxon>Saccharopolyspora</taxon>
    </lineage>
</organism>
<gene>
    <name evidence="3" type="ORF">GCM10020366_18370</name>
</gene>
<keyword evidence="2" id="KW-0812">Transmembrane</keyword>
<keyword evidence="2" id="KW-0472">Membrane</keyword>
<feature type="compositionally biased region" description="Basic residues" evidence="1">
    <location>
        <begin position="40"/>
        <end position="50"/>
    </location>
</feature>
<comment type="caution">
    <text evidence="3">The sequence shown here is derived from an EMBL/GenBank/DDBJ whole genome shotgun (WGS) entry which is preliminary data.</text>
</comment>
<proteinExistence type="predicted"/>
<feature type="transmembrane region" description="Helical" evidence="2">
    <location>
        <begin position="116"/>
        <end position="140"/>
    </location>
</feature>
<feature type="compositionally biased region" description="Basic and acidic residues" evidence="1">
    <location>
        <begin position="58"/>
        <end position="76"/>
    </location>
</feature>